<proteinExistence type="predicted"/>
<dbReference type="RefSeq" id="WP_285066276.1">
    <property type="nucleotide sequence ID" value="NZ_JASOOE010000016.1"/>
</dbReference>
<dbReference type="InterPro" id="IPR001296">
    <property type="entry name" value="Glyco_trans_1"/>
</dbReference>
<keyword evidence="3" id="KW-0328">Glycosyltransferase</keyword>
<dbReference type="SUPFAM" id="SSF53756">
    <property type="entry name" value="UDP-Glycosyltransferase/glycogen phosphorylase"/>
    <property type="match status" value="1"/>
</dbReference>
<dbReference type="Gene3D" id="3.40.50.2000">
    <property type="entry name" value="Glycogen Phosphorylase B"/>
    <property type="match status" value="2"/>
</dbReference>
<dbReference type="InterPro" id="IPR028098">
    <property type="entry name" value="Glyco_trans_4-like_N"/>
</dbReference>
<accession>A0AAJ1V3V8</accession>
<name>A0AAJ1V3V8_9LACT</name>
<dbReference type="CDD" id="cd03801">
    <property type="entry name" value="GT4_PimA-like"/>
    <property type="match status" value="1"/>
</dbReference>
<feature type="domain" description="Glycosyltransferase subfamily 4-like N-terminal" evidence="2">
    <location>
        <begin position="20"/>
        <end position="182"/>
    </location>
</feature>
<keyword evidence="3" id="KW-0808">Transferase</keyword>
<evidence type="ECO:0000259" key="1">
    <source>
        <dbReference type="Pfam" id="PF00534"/>
    </source>
</evidence>
<dbReference type="Pfam" id="PF13439">
    <property type="entry name" value="Glyco_transf_4"/>
    <property type="match status" value="1"/>
</dbReference>
<dbReference type="Proteomes" id="UP001229251">
    <property type="component" value="Unassembled WGS sequence"/>
</dbReference>
<organism evidence="3 4">
    <name type="scientific">Facklamia hominis</name>
    <dbReference type="NCBI Taxonomy" id="178214"/>
    <lineage>
        <taxon>Bacteria</taxon>
        <taxon>Bacillati</taxon>
        <taxon>Bacillota</taxon>
        <taxon>Bacilli</taxon>
        <taxon>Lactobacillales</taxon>
        <taxon>Aerococcaceae</taxon>
        <taxon>Facklamia</taxon>
    </lineage>
</organism>
<dbReference type="InterPro" id="IPR050194">
    <property type="entry name" value="Glycosyltransferase_grp1"/>
</dbReference>
<comment type="caution">
    <text evidence="3">The sequence shown here is derived from an EMBL/GenBank/DDBJ whole genome shotgun (WGS) entry which is preliminary data.</text>
</comment>
<evidence type="ECO:0000313" key="4">
    <source>
        <dbReference type="Proteomes" id="UP001229251"/>
    </source>
</evidence>
<dbReference type="PANTHER" id="PTHR45947">
    <property type="entry name" value="SULFOQUINOVOSYL TRANSFERASE SQD2"/>
    <property type="match status" value="1"/>
</dbReference>
<protein>
    <submittedName>
        <fullName evidence="3">Glycosyltransferase family 4 protein</fullName>
        <ecNumber evidence="3">2.4.-.-</ecNumber>
    </submittedName>
</protein>
<feature type="domain" description="Glycosyl transferase family 1" evidence="1">
    <location>
        <begin position="194"/>
        <end position="342"/>
    </location>
</feature>
<dbReference type="EMBL" id="JASOOE010000016">
    <property type="protein sequence ID" value="MDK7187836.1"/>
    <property type="molecule type" value="Genomic_DNA"/>
</dbReference>
<dbReference type="PANTHER" id="PTHR45947:SF3">
    <property type="entry name" value="SULFOQUINOVOSYL TRANSFERASE SQD2"/>
    <property type="match status" value="1"/>
</dbReference>
<dbReference type="Pfam" id="PF00534">
    <property type="entry name" value="Glycos_transf_1"/>
    <property type="match status" value="1"/>
</dbReference>
<evidence type="ECO:0000313" key="3">
    <source>
        <dbReference type="EMBL" id="MDK7187836.1"/>
    </source>
</evidence>
<reference evidence="3" key="1">
    <citation type="submission" date="2023-05" db="EMBL/GenBank/DDBJ databases">
        <title>Cataloging the Phylogenetic Diversity of Human Bladder Bacteria.</title>
        <authorList>
            <person name="Du J."/>
        </authorList>
    </citation>
    <scope>NUCLEOTIDE SEQUENCE</scope>
    <source>
        <strain evidence="3">UMB1231</strain>
    </source>
</reference>
<evidence type="ECO:0000259" key="2">
    <source>
        <dbReference type="Pfam" id="PF13439"/>
    </source>
</evidence>
<dbReference type="AlphaFoldDB" id="A0AAJ1V3V8"/>
<gene>
    <name evidence="3" type="ORF">QP433_07570</name>
</gene>
<dbReference type="GO" id="GO:0016757">
    <property type="term" value="F:glycosyltransferase activity"/>
    <property type="evidence" value="ECO:0007669"/>
    <property type="project" value="UniProtKB-KW"/>
</dbReference>
<sequence>MSLKILHINSYFSTSGLFKQLYDRQIEQGHDISVYVPISHSYPQSKLAASGEYTQVVPCFDQWQRYFFHLKHQRIWQDLKSRYSFSSYDVIHAHSLFSNGWLAHQIYQEYGVPYIVAVRNADIHTFFNKLFWLRPMGLRILQDARQIIFISENSYHRVFDQFIPKDLLQEFDAKTQVITNGIEDFWHQEIYLDKIKEVHRPLRIVSTGKLMTLKRFVPLARMIHQSSQLLGPIELHIVGPAWDKAIEKQLSHYPFVTYHGPLNKEAMRDLYRQMDIFALLSYPETFGLVYPEAMSQGLPVIYTRGEGFDSFFPDHQVGASIQRDDAIGFHQGLEYILQHYDRLSQNALSASQIFQWDQVASRYQEVYNHILHS</sequence>
<dbReference type="EC" id="2.4.-.-" evidence="3"/>